<proteinExistence type="predicted"/>
<feature type="region of interest" description="Disordered" evidence="1">
    <location>
        <begin position="1"/>
        <end position="26"/>
    </location>
</feature>
<dbReference type="AlphaFoldDB" id="A0A1I1EM63"/>
<name>A0A1I1EM63_9LACO</name>
<organism evidence="3 4">
    <name type="scientific">Fructobacillus durionis</name>
    <dbReference type="NCBI Taxonomy" id="283737"/>
    <lineage>
        <taxon>Bacteria</taxon>
        <taxon>Bacillati</taxon>
        <taxon>Bacillota</taxon>
        <taxon>Bacilli</taxon>
        <taxon>Lactobacillales</taxon>
        <taxon>Lactobacillaceae</taxon>
        <taxon>Fructobacillus</taxon>
    </lineage>
</organism>
<sequence>MNNEGVVLSRKNRFDGPKKENKQKQEKNHGGLVVFLVFLSLFLLASAPVYGMMKNQPKLTKTSTSSSDKPKHSKQASTASSSSDATQASSDTADSSSSAAASSASSSAAAASSEQQAAATAANADTAVLAANQTLYNFAITHNTSPANICALNPGVTTTNYSQYAGQALKIK</sequence>
<keyword evidence="4" id="KW-1185">Reference proteome</keyword>
<feature type="transmembrane region" description="Helical" evidence="2">
    <location>
        <begin position="32"/>
        <end position="53"/>
    </location>
</feature>
<evidence type="ECO:0000256" key="2">
    <source>
        <dbReference type="SAM" id="Phobius"/>
    </source>
</evidence>
<dbReference type="OrthoDB" id="2149788at2"/>
<feature type="compositionally biased region" description="Low complexity" evidence="1">
    <location>
        <begin position="75"/>
        <end position="107"/>
    </location>
</feature>
<feature type="compositionally biased region" description="Low complexity" evidence="1">
    <location>
        <begin position="58"/>
        <end position="67"/>
    </location>
</feature>
<evidence type="ECO:0000313" key="3">
    <source>
        <dbReference type="EMBL" id="SFB88107.1"/>
    </source>
</evidence>
<protein>
    <recommendedName>
        <fullName evidence="5">LysM domain-containing protein</fullName>
    </recommendedName>
</protein>
<keyword evidence="2" id="KW-1133">Transmembrane helix</keyword>
<evidence type="ECO:0008006" key="5">
    <source>
        <dbReference type="Google" id="ProtNLM"/>
    </source>
</evidence>
<dbReference type="STRING" id="283737.SAMN05660453_0539"/>
<feature type="region of interest" description="Disordered" evidence="1">
    <location>
        <begin position="57"/>
        <end position="107"/>
    </location>
</feature>
<feature type="compositionally biased region" description="Basic and acidic residues" evidence="1">
    <location>
        <begin position="12"/>
        <end position="26"/>
    </location>
</feature>
<evidence type="ECO:0000313" key="4">
    <source>
        <dbReference type="Proteomes" id="UP000199376"/>
    </source>
</evidence>
<dbReference type="RefSeq" id="WP_091501790.1">
    <property type="nucleotide sequence ID" value="NZ_FOLI01000001.1"/>
</dbReference>
<reference evidence="3 4" key="1">
    <citation type="submission" date="2016-10" db="EMBL/GenBank/DDBJ databases">
        <authorList>
            <person name="de Groot N.N."/>
        </authorList>
    </citation>
    <scope>NUCLEOTIDE SEQUENCE [LARGE SCALE GENOMIC DNA]</scope>
    <source>
        <strain evidence="3 4">DSM 19113</strain>
    </source>
</reference>
<dbReference type="EMBL" id="FOLI01000001">
    <property type="protein sequence ID" value="SFB88107.1"/>
    <property type="molecule type" value="Genomic_DNA"/>
</dbReference>
<gene>
    <name evidence="3" type="ORF">SAMN05660453_0539</name>
</gene>
<evidence type="ECO:0000256" key="1">
    <source>
        <dbReference type="SAM" id="MobiDB-lite"/>
    </source>
</evidence>
<accession>A0A1I1EM63</accession>
<keyword evidence="2" id="KW-0812">Transmembrane</keyword>
<keyword evidence="2" id="KW-0472">Membrane</keyword>
<dbReference type="Proteomes" id="UP000199376">
    <property type="component" value="Unassembled WGS sequence"/>
</dbReference>